<sequence>MDKVLVVGLLIVASVITATILFVVFRTSIEESSGSSVGLQKQASERAQTGLTIVEVIPGNDGSKVDLWVKNIGAIDIQPIRNIELFLVDIDGDRGGYLRYSEIGPAF</sequence>
<gene>
    <name evidence="2" type="ORF">METZ01_LOCUS333235</name>
</gene>
<accession>A0A382Q823</accession>
<keyword evidence="1" id="KW-1133">Transmembrane helix</keyword>
<reference evidence="2" key="1">
    <citation type="submission" date="2018-05" db="EMBL/GenBank/DDBJ databases">
        <authorList>
            <person name="Lanie J.A."/>
            <person name="Ng W.-L."/>
            <person name="Kazmierczak K.M."/>
            <person name="Andrzejewski T.M."/>
            <person name="Davidsen T.M."/>
            <person name="Wayne K.J."/>
            <person name="Tettelin H."/>
            <person name="Glass J.I."/>
            <person name="Rusch D."/>
            <person name="Podicherti R."/>
            <person name="Tsui H.-C.T."/>
            <person name="Winkler M.E."/>
        </authorList>
    </citation>
    <scope>NUCLEOTIDE SEQUENCE</scope>
</reference>
<feature type="non-terminal residue" evidence="2">
    <location>
        <position position="107"/>
    </location>
</feature>
<proteinExistence type="predicted"/>
<feature type="transmembrane region" description="Helical" evidence="1">
    <location>
        <begin position="6"/>
        <end position="25"/>
    </location>
</feature>
<organism evidence="2">
    <name type="scientific">marine metagenome</name>
    <dbReference type="NCBI Taxonomy" id="408172"/>
    <lineage>
        <taxon>unclassified sequences</taxon>
        <taxon>metagenomes</taxon>
        <taxon>ecological metagenomes</taxon>
    </lineage>
</organism>
<evidence type="ECO:0000313" key="2">
    <source>
        <dbReference type="EMBL" id="SVC80381.1"/>
    </source>
</evidence>
<dbReference type="EMBL" id="UINC01111860">
    <property type="protein sequence ID" value="SVC80381.1"/>
    <property type="molecule type" value="Genomic_DNA"/>
</dbReference>
<evidence type="ECO:0008006" key="3">
    <source>
        <dbReference type="Google" id="ProtNLM"/>
    </source>
</evidence>
<name>A0A382Q823_9ZZZZ</name>
<keyword evidence="1" id="KW-0472">Membrane</keyword>
<dbReference type="AlphaFoldDB" id="A0A382Q823"/>
<evidence type="ECO:0000256" key="1">
    <source>
        <dbReference type="SAM" id="Phobius"/>
    </source>
</evidence>
<keyword evidence="1" id="KW-0812">Transmembrane</keyword>
<protein>
    <recommendedName>
        <fullName evidence="3">Archaeal Type IV pilin N-terminal domain-containing protein</fullName>
    </recommendedName>
</protein>